<dbReference type="InterPro" id="IPR036589">
    <property type="entry name" value="HCY_dom_sf"/>
</dbReference>
<dbReference type="Gene3D" id="3.20.20.330">
    <property type="entry name" value="Homocysteine-binding-like domain"/>
    <property type="match status" value="1"/>
</dbReference>
<keyword evidence="6" id="KW-1185">Reference proteome</keyword>
<keyword evidence="1 3" id="KW-0489">Methyltransferase</keyword>
<dbReference type="RefSeq" id="WP_340367935.1">
    <property type="nucleotide sequence ID" value="NZ_JBBKZV010000044.1"/>
</dbReference>
<name>A0ABU8WA25_9BURK</name>
<feature type="domain" description="Hcy-binding" evidence="4">
    <location>
        <begin position="2"/>
        <end position="309"/>
    </location>
</feature>
<reference evidence="5 6" key="1">
    <citation type="submission" date="2024-03" db="EMBL/GenBank/DDBJ databases">
        <title>Novel species of the genus Variovorax.</title>
        <authorList>
            <person name="Liu Q."/>
            <person name="Xin Y.-H."/>
        </authorList>
    </citation>
    <scope>NUCLEOTIDE SEQUENCE [LARGE SCALE GENOMIC DNA]</scope>
    <source>
        <strain evidence="5 6">KACC 18501</strain>
    </source>
</reference>
<evidence type="ECO:0000313" key="6">
    <source>
        <dbReference type="Proteomes" id="UP001363010"/>
    </source>
</evidence>
<dbReference type="PROSITE" id="PS50970">
    <property type="entry name" value="HCY"/>
    <property type="match status" value="1"/>
</dbReference>
<feature type="binding site" evidence="3">
    <location>
        <position position="225"/>
    </location>
    <ligand>
        <name>Zn(2+)</name>
        <dbReference type="ChEBI" id="CHEBI:29105"/>
    </ligand>
</feature>
<keyword evidence="3" id="KW-0479">Metal-binding</keyword>
<gene>
    <name evidence="5" type="ORF">WKW80_33695</name>
</gene>
<evidence type="ECO:0000256" key="2">
    <source>
        <dbReference type="ARBA" id="ARBA00022679"/>
    </source>
</evidence>
<dbReference type="Proteomes" id="UP001363010">
    <property type="component" value="Unassembled WGS sequence"/>
</dbReference>
<proteinExistence type="predicted"/>
<keyword evidence="2 3" id="KW-0808">Transferase</keyword>
<evidence type="ECO:0000313" key="5">
    <source>
        <dbReference type="EMBL" id="MEJ8826900.1"/>
    </source>
</evidence>
<comment type="cofactor">
    <cofactor evidence="3">
        <name>Zn(2+)</name>
        <dbReference type="ChEBI" id="CHEBI:29105"/>
    </cofactor>
</comment>
<dbReference type="EMBL" id="JBBKZV010000044">
    <property type="protein sequence ID" value="MEJ8826900.1"/>
    <property type="molecule type" value="Genomic_DNA"/>
</dbReference>
<evidence type="ECO:0000256" key="1">
    <source>
        <dbReference type="ARBA" id="ARBA00022603"/>
    </source>
</evidence>
<comment type="caution">
    <text evidence="5">The sequence shown here is derived from an EMBL/GenBank/DDBJ whole genome shotgun (WGS) entry which is preliminary data.</text>
</comment>
<dbReference type="PANTHER" id="PTHR11103:SF18">
    <property type="entry name" value="SLR1189 PROTEIN"/>
    <property type="match status" value="1"/>
</dbReference>
<feature type="binding site" evidence="3">
    <location>
        <position position="294"/>
    </location>
    <ligand>
        <name>Zn(2+)</name>
        <dbReference type="ChEBI" id="CHEBI:29105"/>
    </ligand>
</feature>
<protein>
    <submittedName>
        <fullName evidence="5">Homocysteine S-methyltransferase family protein</fullName>
    </submittedName>
</protein>
<evidence type="ECO:0000259" key="4">
    <source>
        <dbReference type="PROSITE" id="PS50970"/>
    </source>
</evidence>
<dbReference type="PANTHER" id="PTHR11103">
    <property type="entry name" value="SLR1189 PROTEIN"/>
    <property type="match status" value="1"/>
</dbReference>
<sequence>MIDATLPQLAGGLFLSDGGLETTLVFLDGVDLPHFAAFVLLRDYAGRERLQRYYRPYLELCASTPGAGFVLETPTWRANPDWGRLLGYDSSALDQANIDAARLVSFLRDEWRSRLTGPVVLSGIIGPRGDGYVADAPSSAADAAAYHLPQAAALKKGGVDMLSAVTMTTSVEAIGVARSAKTVGLPVAISFTVGTDGRLPSGEPLREAMEQVDADTAPAYFAVNCAHPSHFEACFADGGAWTARIRGIRANASTRSHAELDAATELDIGDPADLGERYRRLRAPLPALNVLGGCCGTDDRHLRAIRDAWVQDRVT</sequence>
<evidence type="ECO:0000256" key="3">
    <source>
        <dbReference type="PROSITE-ProRule" id="PRU00333"/>
    </source>
</evidence>
<dbReference type="InterPro" id="IPR003726">
    <property type="entry name" value="HCY_dom"/>
</dbReference>
<dbReference type="Pfam" id="PF02574">
    <property type="entry name" value="S-methyl_trans"/>
    <property type="match status" value="1"/>
</dbReference>
<accession>A0ABU8WA25</accession>
<keyword evidence="3" id="KW-0862">Zinc</keyword>
<organism evidence="5 6">
    <name type="scientific">Variovorax humicola</name>
    <dbReference type="NCBI Taxonomy" id="1769758"/>
    <lineage>
        <taxon>Bacteria</taxon>
        <taxon>Pseudomonadati</taxon>
        <taxon>Pseudomonadota</taxon>
        <taxon>Betaproteobacteria</taxon>
        <taxon>Burkholderiales</taxon>
        <taxon>Comamonadaceae</taxon>
        <taxon>Variovorax</taxon>
    </lineage>
</organism>
<dbReference type="SUPFAM" id="SSF82282">
    <property type="entry name" value="Homocysteine S-methyltransferase"/>
    <property type="match status" value="1"/>
</dbReference>
<feature type="binding site" evidence="3">
    <location>
        <position position="295"/>
    </location>
    <ligand>
        <name>Zn(2+)</name>
        <dbReference type="ChEBI" id="CHEBI:29105"/>
    </ligand>
</feature>